<reference evidence="2" key="1">
    <citation type="journal article" date="2022" name="Mol. Ecol. Resour.">
        <title>The genomes of chicory, endive, great burdock and yacon provide insights into Asteraceae palaeo-polyploidization history and plant inulin production.</title>
        <authorList>
            <person name="Fan W."/>
            <person name="Wang S."/>
            <person name="Wang H."/>
            <person name="Wang A."/>
            <person name="Jiang F."/>
            <person name="Liu H."/>
            <person name="Zhao H."/>
            <person name="Xu D."/>
            <person name="Zhang Y."/>
        </authorList>
    </citation>
    <scope>NUCLEOTIDE SEQUENCE [LARGE SCALE GENOMIC DNA]</scope>
    <source>
        <strain evidence="2">cv. Yunnan</strain>
    </source>
</reference>
<name>A0ACB9B4X1_9ASTR</name>
<dbReference type="EMBL" id="CM042040">
    <property type="protein sequence ID" value="KAI3716949.1"/>
    <property type="molecule type" value="Genomic_DNA"/>
</dbReference>
<gene>
    <name evidence="1" type="ORF">L1987_68195</name>
</gene>
<dbReference type="Proteomes" id="UP001056120">
    <property type="component" value="Linkage Group LG23"/>
</dbReference>
<comment type="caution">
    <text evidence="1">The sequence shown here is derived from an EMBL/GenBank/DDBJ whole genome shotgun (WGS) entry which is preliminary data.</text>
</comment>
<evidence type="ECO:0000313" key="2">
    <source>
        <dbReference type="Proteomes" id="UP001056120"/>
    </source>
</evidence>
<protein>
    <submittedName>
        <fullName evidence="1">Uncharacterized protein</fullName>
    </submittedName>
</protein>
<evidence type="ECO:0000313" key="1">
    <source>
        <dbReference type="EMBL" id="KAI3716949.1"/>
    </source>
</evidence>
<reference evidence="1 2" key="2">
    <citation type="journal article" date="2022" name="Mol. Ecol. Resour.">
        <title>The genomes of chicory, endive, great burdock and yacon provide insights into Asteraceae paleo-polyploidization history and plant inulin production.</title>
        <authorList>
            <person name="Fan W."/>
            <person name="Wang S."/>
            <person name="Wang H."/>
            <person name="Wang A."/>
            <person name="Jiang F."/>
            <person name="Liu H."/>
            <person name="Zhao H."/>
            <person name="Xu D."/>
            <person name="Zhang Y."/>
        </authorList>
    </citation>
    <scope>NUCLEOTIDE SEQUENCE [LARGE SCALE GENOMIC DNA]</scope>
    <source>
        <strain evidence="2">cv. Yunnan</strain>
        <tissue evidence="1">Leaves</tissue>
    </source>
</reference>
<keyword evidence="2" id="KW-1185">Reference proteome</keyword>
<accession>A0ACB9B4X1</accession>
<organism evidence="1 2">
    <name type="scientific">Smallanthus sonchifolius</name>
    <dbReference type="NCBI Taxonomy" id="185202"/>
    <lineage>
        <taxon>Eukaryota</taxon>
        <taxon>Viridiplantae</taxon>
        <taxon>Streptophyta</taxon>
        <taxon>Embryophyta</taxon>
        <taxon>Tracheophyta</taxon>
        <taxon>Spermatophyta</taxon>
        <taxon>Magnoliopsida</taxon>
        <taxon>eudicotyledons</taxon>
        <taxon>Gunneridae</taxon>
        <taxon>Pentapetalae</taxon>
        <taxon>asterids</taxon>
        <taxon>campanulids</taxon>
        <taxon>Asterales</taxon>
        <taxon>Asteraceae</taxon>
        <taxon>Asteroideae</taxon>
        <taxon>Heliantheae alliance</taxon>
        <taxon>Millerieae</taxon>
        <taxon>Smallanthus</taxon>
    </lineage>
</organism>
<sequence length="214" mass="24421">MEESEMGSDAHDDYDYLYKVVMIGDSGVGKSNLLSRFSKNKFSLDSRSTIRVEFATRSIQVEDKVTKSQIWDTVGHDIYQAIMSAYYRGVDGALIVYDITRKADMSHNRVVPMDEAKAFSERENIFFMETSTLDSLNVEKAFTELLTQIYRVMSRKKLGMVNDPESLPKGYTINIEVKNDQEGFQEKYANTDPLAKVSVSTCERILKKVNAIEF</sequence>
<proteinExistence type="predicted"/>